<sequence length="105" mass="12206">GKFAAVRRARHRATGQVFAAKYVRRRRRNVSLECEARHEVAVLLLGLRDPHIKRAITQSRQLLLLRISVSRPKEKNTRRLCYVVSELALSLWAFHIMPRHELAGE</sequence>
<organism evidence="1 2">
    <name type="scientific">Halocaridina rubra</name>
    <name type="common">Hawaiian red shrimp</name>
    <dbReference type="NCBI Taxonomy" id="373956"/>
    <lineage>
        <taxon>Eukaryota</taxon>
        <taxon>Metazoa</taxon>
        <taxon>Ecdysozoa</taxon>
        <taxon>Arthropoda</taxon>
        <taxon>Crustacea</taxon>
        <taxon>Multicrustacea</taxon>
        <taxon>Malacostraca</taxon>
        <taxon>Eumalacostraca</taxon>
        <taxon>Eucarida</taxon>
        <taxon>Decapoda</taxon>
        <taxon>Pleocyemata</taxon>
        <taxon>Caridea</taxon>
        <taxon>Atyoidea</taxon>
        <taxon>Atyidae</taxon>
        <taxon>Halocaridina</taxon>
    </lineage>
</organism>
<accession>A0AAN8WSX4</accession>
<evidence type="ECO:0008006" key="3">
    <source>
        <dbReference type="Google" id="ProtNLM"/>
    </source>
</evidence>
<dbReference type="InterPro" id="IPR011009">
    <property type="entry name" value="Kinase-like_dom_sf"/>
</dbReference>
<evidence type="ECO:0000313" key="2">
    <source>
        <dbReference type="Proteomes" id="UP001381693"/>
    </source>
</evidence>
<name>A0AAN8WSX4_HALRR</name>
<dbReference type="EMBL" id="JAXCGZ010014052">
    <property type="protein sequence ID" value="KAK7071700.1"/>
    <property type="molecule type" value="Genomic_DNA"/>
</dbReference>
<comment type="caution">
    <text evidence="1">The sequence shown here is derived from an EMBL/GenBank/DDBJ whole genome shotgun (WGS) entry which is preliminary data.</text>
</comment>
<protein>
    <recommendedName>
        <fullName evidence="3">Protein kinase domain-containing protein</fullName>
    </recommendedName>
</protein>
<proteinExistence type="predicted"/>
<evidence type="ECO:0000313" key="1">
    <source>
        <dbReference type="EMBL" id="KAK7071700.1"/>
    </source>
</evidence>
<feature type="non-terminal residue" evidence="1">
    <location>
        <position position="1"/>
    </location>
</feature>
<keyword evidence="2" id="KW-1185">Reference proteome</keyword>
<dbReference type="AlphaFoldDB" id="A0AAN8WSX4"/>
<dbReference type="SUPFAM" id="SSF56112">
    <property type="entry name" value="Protein kinase-like (PK-like)"/>
    <property type="match status" value="1"/>
</dbReference>
<gene>
    <name evidence="1" type="ORF">SK128_016402</name>
</gene>
<dbReference type="Proteomes" id="UP001381693">
    <property type="component" value="Unassembled WGS sequence"/>
</dbReference>
<dbReference type="Gene3D" id="3.30.200.20">
    <property type="entry name" value="Phosphorylase Kinase, domain 1"/>
    <property type="match status" value="1"/>
</dbReference>
<reference evidence="1 2" key="1">
    <citation type="submission" date="2023-11" db="EMBL/GenBank/DDBJ databases">
        <title>Halocaridina rubra genome assembly.</title>
        <authorList>
            <person name="Smith C."/>
        </authorList>
    </citation>
    <scope>NUCLEOTIDE SEQUENCE [LARGE SCALE GENOMIC DNA]</scope>
    <source>
        <strain evidence="1">EP-1</strain>
        <tissue evidence="1">Whole</tissue>
    </source>
</reference>